<dbReference type="PANTHER" id="PTHR42850">
    <property type="entry name" value="METALLOPHOSPHOESTERASE"/>
    <property type="match status" value="1"/>
</dbReference>
<evidence type="ECO:0000259" key="1">
    <source>
        <dbReference type="PROSITE" id="PS00125"/>
    </source>
</evidence>
<sequence>MYQHIDGKAWRHIWLIGDLHGCFNLLMPKLRAYEFNPYQDVLISVGDLIDRGPDSLKCLELIHQKWFFAIRGNHEQMAMDALEHQQLSLWELNGGAWFEHCTVNEQAEAQRLLQACHELPYVIEVDTDSGVHVVAHADYPAAHYQWQQDVDWHRVLWDRQRLSDHLAGNHSHIDGADHFWFGHTPLKHRYDVLNQHYIDTGAVFGGELTLVQLQ</sequence>
<dbReference type="Proteomes" id="UP000295530">
    <property type="component" value="Unassembled WGS sequence"/>
</dbReference>
<dbReference type="OrthoDB" id="5296354at2"/>
<dbReference type="PANTHER" id="PTHR42850:SF10">
    <property type="entry name" value="SERINE_THREONINE-PROTEIN PHOSPHATASE 1"/>
    <property type="match status" value="1"/>
</dbReference>
<dbReference type="Pfam" id="PF00149">
    <property type="entry name" value="Metallophos"/>
    <property type="match status" value="1"/>
</dbReference>
<dbReference type="InterPro" id="IPR006186">
    <property type="entry name" value="Ser/Thr-sp_prot-phosphatase"/>
</dbReference>
<dbReference type="GO" id="GO:0008803">
    <property type="term" value="F:bis(5'-nucleosyl)-tetraphosphatase (symmetrical) activity"/>
    <property type="evidence" value="ECO:0007669"/>
    <property type="project" value="TreeGrafter"/>
</dbReference>
<dbReference type="GO" id="GO:0016791">
    <property type="term" value="F:phosphatase activity"/>
    <property type="evidence" value="ECO:0007669"/>
    <property type="project" value="TreeGrafter"/>
</dbReference>
<dbReference type="SUPFAM" id="SSF56300">
    <property type="entry name" value="Metallo-dependent phosphatases"/>
    <property type="match status" value="1"/>
</dbReference>
<name>A0A4R6ELW2_SCAGO</name>
<dbReference type="InterPro" id="IPR050126">
    <property type="entry name" value="Ap4A_hydrolase"/>
</dbReference>
<keyword evidence="3" id="KW-1185">Reference proteome</keyword>
<dbReference type="GO" id="GO:0110154">
    <property type="term" value="P:RNA decapping"/>
    <property type="evidence" value="ECO:0007669"/>
    <property type="project" value="TreeGrafter"/>
</dbReference>
<organism evidence="2 3">
    <name type="scientific">Scandinavium goeteborgense</name>
    <dbReference type="NCBI Taxonomy" id="1851514"/>
    <lineage>
        <taxon>Bacteria</taxon>
        <taxon>Pseudomonadati</taxon>
        <taxon>Pseudomonadota</taxon>
        <taxon>Gammaproteobacteria</taxon>
        <taxon>Enterobacterales</taxon>
        <taxon>Enterobacteriaceae</taxon>
        <taxon>Scandinavium</taxon>
    </lineage>
</organism>
<proteinExistence type="predicted"/>
<dbReference type="EMBL" id="SNVX01000003">
    <property type="protein sequence ID" value="TDN59969.1"/>
    <property type="molecule type" value="Genomic_DNA"/>
</dbReference>
<dbReference type="GO" id="GO:0005737">
    <property type="term" value="C:cytoplasm"/>
    <property type="evidence" value="ECO:0007669"/>
    <property type="project" value="TreeGrafter"/>
</dbReference>
<dbReference type="PROSITE" id="PS00125">
    <property type="entry name" value="SER_THR_PHOSPHATASE"/>
    <property type="match status" value="1"/>
</dbReference>
<feature type="domain" description="Serine/threonine specific protein phosphatases" evidence="1">
    <location>
        <begin position="70"/>
        <end position="75"/>
    </location>
</feature>
<evidence type="ECO:0000313" key="2">
    <source>
        <dbReference type="EMBL" id="TDN59969.1"/>
    </source>
</evidence>
<reference evidence="2 3" key="1">
    <citation type="submission" date="2019-03" db="EMBL/GenBank/DDBJ databases">
        <title>Genomic analyses of the natural microbiome of Caenorhabditis elegans.</title>
        <authorList>
            <person name="Samuel B."/>
        </authorList>
    </citation>
    <scope>NUCLEOTIDE SEQUENCE [LARGE SCALE GENOMIC DNA]</scope>
    <source>
        <strain evidence="2 3">BIGb0156</strain>
    </source>
</reference>
<comment type="caution">
    <text evidence="2">The sequence shown here is derived from an EMBL/GenBank/DDBJ whole genome shotgun (WGS) entry which is preliminary data.</text>
</comment>
<accession>A0A4R6ELW2</accession>
<dbReference type="NCBIfam" id="NF008516">
    <property type="entry name" value="PRK11439.1"/>
    <property type="match status" value="1"/>
</dbReference>
<evidence type="ECO:0000313" key="3">
    <source>
        <dbReference type="Proteomes" id="UP000295530"/>
    </source>
</evidence>
<dbReference type="RefSeq" id="WP_133460682.1">
    <property type="nucleotide sequence ID" value="NZ_SNVX01000003.1"/>
</dbReference>
<protein>
    <submittedName>
        <fullName evidence="2">Serine/threonine protein phosphatase 1</fullName>
    </submittedName>
</protein>
<dbReference type="InterPro" id="IPR029052">
    <property type="entry name" value="Metallo-depent_PP-like"/>
</dbReference>
<dbReference type="AlphaFoldDB" id="A0A4R6ELW2"/>
<gene>
    <name evidence="2" type="ORF">EC847_103148</name>
</gene>
<dbReference type="InterPro" id="IPR004843">
    <property type="entry name" value="Calcineurin-like_PHP"/>
</dbReference>
<dbReference type="Gene3D" id="3.60.21.10">
    <property type="match status" value="1"/>
</dbReference>